<keyword evidence="1" id="KW-0255">Endonuclease</keyword>
<evidence type="ECO:0000313" key="1">
    <source>
        <dbReference type="EMBL" id="QIV85297.1"/>
    </source>
</evidence>
<sequence>MYGGRPVRIFRWYAGQRHYSGEYWSATERELVPHESRLEKATLMIADFDPHVHRIVAQPFLLEVSVNGTLVRHTLDYLLGTDEGPVVVDVMRAERYAQDKHQLLAAWTRRVVQSLGWSYVVSTEPPPGVLDNVRFLSGYRREWLINHTIVAELRVCRDELSGKALRDIEGQFAHRSRALVRSSLLHLLWRHELTFDIQQPLQPSTILKLPA</sequence>
<dbReference type="NCBIfam" id="NF033179">
    <property type="entry name" value="TnsA_like_Actin"/>
    <property type="match status" value="1"/>
</dbReference>
<keyword evidence="2" id="KW-1185">Reference proteome</keyword>
<keyword evidence="1" id="KW-0378">Hydrolase</keyword>
<dbReference type="Proteomes" id="UP000501849">
    <property type="component" value="Chromosome"/>
</dbReference>
<keyword evidence="1" id="KW-0540">Nuclease</keyword>
<dbReference type="GO" id="GO:0004519">
    <property type="term" value="F:endonuclease activity"/>
    <property type="evidence" value="ECO:0007669"/>
    <property type="project" value="UniProtKB-KW"/>
</dbReference>
<proteinExistence type="predicted"/>
<accession>A0A6H0SH08</accession>
<dbReference type="AlphaFoldDB" id="A0A6H0SH08"/>
<dbReference type="InterPro" id="IPR048000">
    <property type="entry name" value="TnsA-like"/>
</dbReference>
<organism evidence="1 2">
    <name type="scientific">Mycolicibacterium frederiksbergense</name>
    <dbReference type="NCBI Taxonomy" id="117567"/>
    <lineage>
        <taxon>Bacteria</taxon>
        <taxon>Bacillati</taxon>
        <taxon>Actinomycetota</taxon>
        <taxon>Actinomycetes</taxon>
        <taxon>Mycobacteriales</taxon>
        <taxon>Mycobacteriaceae</taxon>
        <taxon>Mycolicibacterium</taxon>
    </lineage>
</organism>
<dbReference type="KEGG" id="mfre:EXE63_13315"/>
<name>A0A6H0SH08_9MYCO</name>
<evidence type="ECO:0000313" key="2">
    <source>
        <dbReference type="Proteomes" id="UP000501849"/>
    </source>
</evidence>
<protein>
    <submittedName>
        <fullName evidence="1">TnsA-like heteromeric transposase endonuclease subunit</fullName>
    </submittedName>
</protein>
<reference evidence="1 2" key="1">
    <citation type="submission" date="2019-04" db="EMBL/GenBank/DDBJ databases">
        <title>Draft, Whole-Genome Sequence of the Anthracene-degrading Mycobacterium frederiksbergense LB501T, Isolated from a Polycyclic Aromatic Hydrocarbon (PAH)-Contaminated Soil.</title>
        <authorList>
            <person name="Augelletti F."/>
        </authorList>
    </citation>
    <scope>NUCLEOTIDE SEQUENCE [LARGE SCALE GENOMIC DNA]</scope>
    <source>
        <strain evidence="1 2">LB 501T</strain>
    </source>
</reference>
<gene>
    <name evidence="1" type="ORF">EXE63_13315</name>
</gene>
<dbReference type="EMBL" id="CP038799">
    <property type="protein sequence ID" value="QIV85297.1"/>
    <property type="molecule type" value="Genomic_DNA"/>
</dbReference>